<organism evidence="8 9">
    <name type="scientific">Rhodobacter xanthinilyticus</name>
    <dbReference type="NCBI Taxonomy" id="1850250"/>
    <lineage>
        <taxon>Bacteria</taxon>
        <taxon>Pseudomonadati</taxon>
        <taxon>Pseudomonadota</taxon>
        <taxon>Alphaproteobacteria</taxon>
        <taxon>Rhodobacterales</taxon>
        <taxon>Rhodobacter group</taxon>
        <taxon>Rhodobacter</taxon>
    </lineage>
</organism>
<keyword evidence="9" id="KW-1185">Reference proteome</keyword>
<keyword evidence="5 7" id="KW-1133">Transmembrane helix</keyword>
<keyword evidence="6 7" id="KW-0472">Membrane</keyword>
<evidence type="ECO:0000256" key="3">
    <source>
        <dbReference type="ARBA" id="ARBA00022692"/>
    </source>
</evidence>
<proteinExistence type="predicted"/>
<gene>
    <name evidence="8" type="ORF">LPB142_03265</name>
</gene>
<dbReference type="PANTHER" id="PTHR13416:SF2">
    <property type="entry name" value="TRANSMEMBRANE PROTEIN 43"/>
    <property type="match status" value="1"/>
</dbReference>
<name>A0A1D9M9C9_9RHOB</name>
<dbReference type="Proteomes" id="UP000176562">
    <property type="component" value="Chromosome"/>
</dbReference>
<evidence type="ECO:0000256" key="7">
    <source>
        <dbReference type="SAM" id="Phobius"/>
    </source>
</evidence>
<dbReference type="InterPro" id="IPR012430">
    <property type="entry name" value="TMEM43_fam"/>
</dbReference>
<evidence type="ECO:0000256" key="2">
    <source>
        <dbReference type="ARBA" id="ARBA00004586"/>
    </source>
</evidence>
<evidence type="ECO:0000256" key="6">
    <source>
        <dbReference type="ARBA" id="ARBA00023136"/>
    </source>
</evidence>
<evidence type="ECO:0000313" key="8">
    <source>
        <dbReference type="EMBL" id="AOZ68453.1"/>
    </source>
</evidence>
<reference evidence="8 9" key="1">
    <citation type="submission" date="2016-10" db="EMBL/GenBank/DDBJ databases">
        <title>Rhodobacter sp. LPB0142, isolated from sea water.</title>
        <authorList>
            <person name="Kim E."/>
            <person name="Yi H."/>
        </authorList>
    </citation>
    <scope>NUCLEOTIDE SEQUENCE [LARGE SCALE GENOMIC DNA]</scope>
    <source>
        <strain evidence="8 9">LPB0142</strain>
    </source>
</reference>
<dbReference type="GO" id="GO:0006629">
    <property type="term" value="P:lipid metabolic process"/>
    <property type="evidence" value="ECO:0007669"/>
    <property type="project" value="TreeGrafter"/>
</dbReference>
<dbReference type="STRING" id="1850250.LPB142_03265"/>
<dbReference type="RefSeq" id="WP_071165508.1">
    <property type="nucleotide sequence ID" value="NZ_CP017781.1"/>
</dbReference>
<dbReference type="GO" id="GO:0071763">
    <property type="term" value="P:nuclear membrane organization"/>
    <property type="evidence" value="ECO:0007669"/>
    <property type="project" value="TreeGrafter"/>
</dbReference>
<dbReference type="KEGG" id="rhp:LPB142_03265"/>
<accession>A0A1D9M9C9</accession>
<comment type="subcellular location">
    <subcellularLocation>
        <location evidence="1">Endomembrane system</location>
        <topology evidence="1">Multi-pass membrane protein</topology>
    </subcellularLocation>
    <subcellularLocation>
        <location evidence="2">Endoplasmic reticulum membrane</location>
    </subcellularLocation>
</comment>
<feature type="transmembrane region" description="Helical" evidence="7">
    <location>
        <begin position="315"/>
        <end position="338"/>
    </location>
</feature>
<feature type="transmembrane region" description="Helical" evidence="7">
    <location>
        <begin position="20"/>
        <end position="40"/>
    </location>
</feature>
<evidence type="ECO:0000256" key="1">
    <source>
        <dbReference type="ARBA" id="ARBA00004127"/>
    </source>
</evidence>
<feature type="transmembrane region" description="Helical" evidence="7">
    <location>
        <begin position="376"/>
        <end position="394"/>
    </location>
</feature>
<keyword evidence="4" id="KW-0256">Endoplasmic reticulum</keyword>
<evidence type="ECO:0000313" key="9">
    <source>
        <dbReference type="Proteomes" id="UP000176562"/>
    </source>
</evidence>
<sequence>MADQVTRVTTHSWGSRLGKAVGGTLAGIGLVLGAIGALAWNENRAVMTERALNEGAGAVISLDENGYAPPPYPDDFLTTGQLIHATGRLEVFNNLYLTDDFTLPGGVPQTATRLDRVVEMYQWQESQKSETRTLLGGGTETVTTYSYGKGWSERAAESGAFAEPTGHQNPPMPFESESYSHDRKLVVGESEWYLPAAQVSQIGEVAPVTLSEADAESLAGSLQTAKPVRLSQNALYVGRDPLRPEIGDLRISYRAARADTASVVAKDTGAMMLEPFETSNGREIFLVRAGAVSAAAMFDQAQADNRTLSWLWRGGGVFAMFVGFGMVFGLLGVIGDVIPVLGSVLRAGTGLLAGALTLILAPLVIGLSWIAVRPMLAAGLIGAGVVLGGVLLWLSRRKAAKAAAAQAEPAQA</sequence>
<feature type="transmembrane region" description="Helical" evidence="7">
    <location>
        <begin position="350"/>
        <end position="370"/>
    </location>
</feature>
<dbReference type="GO" id="GO:0012505">
    <property type="term" value="C:endomembrane system"/>
    <property type="evidence" value="ECO:0007669"/>
    <property type="project" value="UniProtKB-SubCell"/>
</dbReference>
<dbReference type="EMBL" id="CP017781">
    <property type="protein sequence ID" value="AOZ68453.1"/>
    <property type="molecule type" value="Genomic_DNA"/>
</dbReference>
<keyword evidence="3 7" id="KW-0812">Transmembrane</keyword>
<evidence type="ECO:0000256" key="5">
    <source>
        <dbReference type="ARBA" id="ARBA00022989"/>
    </source>
</evidence>
<dbReference type="AlphaFoldDB" id="A0A1D9M9C9"/>
<evidence type="ECO:0000256" key="4">
    <source>
        <dbReference type="ARBA" id="ARBA00022824"/>
    </source>
</evidence>
<dbReference type="PANTHER" id="PTHR13416">
    <property type="match status" value="1"/>
</dbReference>
<protein>
    <submittedName>
        <fullName evidence="8">Uncharacterized protein</fullName>
    </submittedName>
</protein>
<dbReference type="Pfam" id="PF07787">
    <property type="entry name" value="TMEM43"/>
    <property type="match status" value="1"/>
</dbReference>